<dbReference type="Pfam" id="PF17781">
    <property type="entry name" value="RPN1_RPN2_N"/>
    <property type="match status" value="1"/>
</dbReference>
<keyword evidence="5" id="KW-1185">Reference proteome</keyword>
<feature type="domain" description="Bromo" evidence="3">
    <location>
        <begin position="27"/>
        <end position="49"/>
    </location>
</feature>
<dbReference type="PANTHER" id="PTHR22881:SF11">
    <property type="entry name" value="BROMODOMAIN-CONTAINING PROTEIN DDB_G0270170-LIKE ISOFORM X1"/>
    <property type="match status" value="1"/>
</dbReference>
<dbReference type="InterPro" id="IPR001487">
    <property type="entry name" value="Bromodomain"/>
</dbReference>
<evidence type="ECO:0000256" key="1">
    <source>
        <dbReference type="ARBA" id="ARBA00023117"/>
    </source>
</evidence>
<dbReference type="PANTHER" id="PTHR22881">
    <property type="entry name" value="BROMODOMAIN CONTAINING PROTEIN"/>
    <property type="match status" value="1"/>
</dbReference>
<dbReference type="InterPro" id="IPR051831">
    <property type="entry name" value="Bromodomain_contain_prot"/>
</dbReference>
<dbReference type="InterPro" id="IPR040892">
    <property type="entry name" value="RPN1_N"/>
</dbReference>
<evidence type="ECO:0000259" key="3">
    <source>
        <dbReference type="PROSITE" id="PS50014"/>
    </source>
</evidence>
<dbReference type="AlphaFoldDB" id="A0AAE0EBU5"/>
<organism evidence="4 5">
    <name type="scientific">Dipteronia sinensis</name>
    <dbReference type="NCBI Taxonomy" id="43782"/>
    <lineage>
        <taxon>Eukaryota</taxon>
        <taxon>Viridiplantae</taxon>
        <taxon>Streptophyta</taxon>
        <taxon>Embryophyta</taxon>
        <taxon>Tracheophyta</taxon>
        <taxon>Spermatophyta</taxon>
        <taxon>Magnoliopsida</taxon>
        <taxon>eudicotyledons</taxon>
        <taxon>Gunneridae</taxon>
        <taxon>Pentapetalae</taxon>
        <taxon>rosids</taxon>
        <taxon>malvids</taxon>
        <taxon>Sapindales</taxon>
        <taxon>Sapindaceae</taxon>
        <taxon>Hippocastanoideae</taxon>
        <taxon>Acereae</taxon>
        <taxon>Dipteronia</taxon>
    </lineage>
</organism>
<name>A0AAE0EBU5_9ROSI</name>
<dbReference type="Pfam" id="PF00439">
    <property type="entry name" value="Bromodomain"/>
    <property type="match status" value="1"/>
</dbReference>
<protein>
    <recommendedName>
        <fullName evidence="3">Bromo domain-containing protein</fullName>
    </recommendedName>
</protein>
<evidence type="ECO:0000313" key="4">
    <source>
        <dbReference type="EMBL" id="KAK3220735.1"/>
    </source>
</evidence>
<keyword evidence="1 2" id="KW-0103">Bromodomain</keyword>
<dbReference type="InterPro" id="IPR036427">
    <property type="entry name" value="Bromodomain-like_sf"/>
</dbReference>
<dbReference type="SUPFAM" id="SSF47370">
    <property type="entry name" value="Bromodomain"/>
    <property type="match status" value="1"/>
</dbReference>
<evidence type="ECO:0000256" key="2">
    <source>
        <dbReference type="PROSITE-ProRule" id="PRU00035"/>
    </source>
</evidence>
<evidence type="ECO:0000313" key="5">
    <source>
        <dbReference type="Proteomes" id="UP001281410"/>
    </source>
</evidence>
<proteinExistence type="predicted"/>
<dbReference type="EMBL" id="JANJYJ010000004">
    <property type="protein sequence ID" value="KAK3220735.1"/>
    <property type="molecule type" value="Genomic_DNA"/>
</dbReference>
<reference evidence="4" key="1">
    <citation type="journal article" date="2023" name="Plant J.">
        <title>Genome sequences and population genomics provide insights into the demographic history, inbreeding, and mutation load of two 'living fossil' tree species of Dipteronia.</title>
        <authorList>
            <person name="Feng Y."/>
            <person name="Comes H.P."/>
            <person name="Chen J."/>
            <person name="Zhu S."/>
            <person name="Lu R."/>
            <person name="Zhang X."/>
            <person name="Li P."/>
            <person name="Qiu J."/>
            <person name="Olsen K.M."/>
            <person name="Qiu Y."/>
        </authorList>
    </citation>
    <scope>NUCLEOTIDE SEQUENCE</scope>
    <source>
        <strain evidence="4">NBL</strain>
    </source>
</reference>
<dbReference type="Gene3D" id="1.20.920.10">
    <property type="entry name" value="Bromodomain-like"/>
    <property type="match status" value="1"/>
</dbReference>
<dbReference type="Proteomes" id="UP001281410">
    <property type="component" value="Unassembled WGS sequence"/>
</dbReference>
<sequence>MLIHLMEEKVSKATRHSTWKDMYGVLFSEPVDPEELPDYHDIIAHPMDFTRWGSLCQLGIFRVLGSYLFFLDCILWGTIESLTNETREAVKKVILRSLKLLYWDILLQVHENLTCSNFKTPYCLYPSIMPRPEAVDLLIEVQDLDLLVEHVDITNFKRTSLRHQFGKVPSWS</sequence>
<gene>
    <name evidence="4" type="ORF">Dsin_014705</name>
</gene>
<comment type="caution">
    <text evidence="4">The sequence shown here is derived from an EMBL/GenBank/DDBJ whole genome shotgun (WGS) entry which is preliminary data.</text>
</comment>
<dbReference type="PROSITE" id="PS50014">
    <property type="entry name" value="BROMODOMAIN_2"/>
    <property type="match status" value="1"/>
</dbReference>
<accession>A0AAE0EBU5</accession>